<organism evidence="2 3">
    <name type="scientific">Catenuloplanes indicus</name>
    <dbReference type="NCBI Taxonomy" id="137267"/>
    <lineage>
        <taxon>Bacteria</taxon>
        <taxon>Bacillati</taxon>
        <taxon>Actinomycetota</taxon>
        <taxon>Actinomycetes</taxon>
        <taxon>Micromonosporales</taxon>
        <taxon>Micromonosporaceae</taxon>
        <taxon>Catenuloplanes</taxon>
    </lineage>
</organism>
<comment type="caution">
    <text evidence="2">The sequence shown here is derived from an EMBL/GenBank/DDBJ whole genome shotgun (WGS) entry which is preliminary data.</text>
</comment>
<evidence type="ECO:0000313" key="2">
    <source>
        <dbReference type="EMBL" id="MDQ0370000.1"/>
    </source>
</evidence>
<reference evidence="2 3" key="1">
    <citation type="submission" date="2023-07" db="EMBL/GenBank/DDBJ databases">
        <title>Sequencing the genomes of 1000 actinobacteria strains.</title>
        <authorList>
            <person name="Klenk H.-P."/>
        </authorList>
    </citation>
    <scope>NUCLEOTIDE SEQUENCE [LARGE SCALE GENOMIC DNA]</scope>
    <source>
        <strain evidence="2 3">DSM 44709</strain>
    </source>
</reference>
<dbReference type="Proteomes" id="UP001240236">
    <property type="component" value="Unassembled WGS sequence"/>
</dbReference>
<keyword evidence="3" id="KW-1185">Reference proteome</keyword>
<protein>
    <submittedName>
        <fullName evidence="2">Uncharacterized protein</fullName>
    </submittedName>
</protein>
<gene>
    <name evidence="2" type="ORF">J2S42_006669</name>
</gene>
<proteinExistence type="predicted"/>
<dbReference type="EMBL" id="JAUSUZ010000001">
    <property type="protein sequence ID" value="MDQ0370000.1"/>
    <property type="molecule type" value="Genomic_DNA"/>
</dbReference>
<evidence type="ECO:0000313" key="3">
    <source>
        <dbReference type="Proteomes" id="UP001240236"/>
    </source>
</evidence>
<sequence length="191" mass="19640">MIEMASPAGAVARPVLPGPGDESPEVAETLDTPLGPVTVRLFGVASGAVPAYAWLADGEEPPPATVPVVVGRRGRWRLHVDLARTPDVLTIVGPVDAARRQAAALIAGLDEAGVGVAVVRDAMDGVPVPGARRLSRFPAPPAPGRMLESTFVVLATDAPAEARHLAAATDGHAVPVIMGEVPGGRWSIQLR</sequence>
<accession>A0AAE3W7R8</accession>
<name>A0AAE3W7R8_9ACTN</name>
<dbReference type="RefSeq" id="WP_307245645.1">
    <property type="nucleotide sequence ID" value="NZ_JAUSUZ010000001.1"/>
</dbReference>
<feature type="region of interest" description="Disordered" evidence="1">
    <location>
        <begin position="1"/>
        <end position="27"/>
    </location>
</feature>
<evidence type="ECO:0000256" key="1">
    <source>
        <dbReference type="SAM" id="MobiDB-lite"/>
    </source>
</evidence>
<dbReference type="AlphaFoldDB" id="A0AAE3W7R8"/>